<protein>
    <submittedName>
        <fullName evidence="2">Uncharacterized protein</fullName>
    </submittedName>
</protein>
<reference evidence="2 3" key="1">
    <citation type="submission" date="2021-03" db="EMBL/GenBank/DDBJ databases">
        <title>Sequencing the genomes of 1000 actinobacteria strains.</title>
        <authorList>
            <person name="Klenk H.-P."/>
        </authorList>
    </citation>
    <scope>NUCLEOTIDE SEQUENCE [LARGE SCALE GENOMIC DNA]</scope>
    <source>
        <strain evidence="2 3">DSM 14566</strain>
    </source>
</reference>
<proteinExistence type="predicted"/>
<dbReference type="EMBL" id="JAGIOD010000001">
    <property type="protein sequence ID" value="MBP2381174.1"/>
    <property type="molecule type" value="Genomic_DNA"/>
</dbReference>
<evidence type="ECO:0000256" key="1">
    <source>
        <dbReference type="SAM" id="MobiDB-lite"/>
    </source>
</evidence>
<gene>
    <name evidence="2" type="ORF">JOF43_001131</name>
</gene>
<name>A0ABS4X0D2_9MICO</name>
<evidence type="ECO:0000313" key="2">
    <source>
        <dbReference type="EMBL" id="MBP2381174.1"/>
    </source>
</evidence>
<sequence>MEHENDSHTATWHEQLLELDLPGVGPITASGDPALFVEPGPGVDECAGDRGDGGEVEFHRRGPTTPFARETVRATLRARPPLALEHTWLVVPALGPVLPTMSPKGPVVADLSGREPPLEVRPVAGDAPGRPSTEGARAGAPLDGPPRPVRPPELRWFRRPAIAAALRRRGGMIASGALVGAQRDWFEPAVAAREDLLAAHPNQALERALRVAVDHGQVAVLRIGPGGLDVVPTGADPRVPLLSGRELLVTARPSQCPLQGQDGCGPCRPLGGPWIRAAQEAQVDWEARRALALAVQPCGVCFGEALPPEADQPQVPRLSHRASVMEISRLHLRGGEVVRIDPIAPPR</sequence>
<comment type="caution">
    <text evidence="2">The sequence shown here is derived from an EMBL/GenBank/DDBJ whole genome shotgun (WGS) entry which is preliminary data.</text>
</comment>
<dbReference type="RefSeq" id="WP_209900139.1">
    <property type="nucleotide sequence ID" value="NZ_BAAAJW010000018.1"/>
</dbReference>
<dbReference type="Proteomes" id="UP001519290">
    <property type="component" value="Unassembled WGS sequence"/>
</dbReference>
<keyword evidence="3" id="KW-1185">Reference proteome</keyword>
<evidence type="ECO:0000313" key="3">
    <source>
        <dbReference type="Proteomes" id="UP001519290"/>
    </source>
</evidence>
<feature type="region of interest" description="Disordered" evidence="1">
    <location>
        <begin position="113"/>
        <end position="153"/>
    </location>
</feature>
<accession>A0ABS4X0D2</accession>
<organism evidence="2 3">
    <name type="scientific">Brachybacterium sacelli</name>
    <dbReference type="NCBI Taxonomy" id="173364"/>
    <lineage>
        <taxon>Bacteria</taxon>
        <taxon>Bacillati</taxon>
        <taxon>Actinomycetota</taxon>
        <taxon>Actinomycetes</taxon>
        <taxon>Micrococcales</taxon>
        <taxon>Dermabacteraceae</taxon>
        <taxon>Brachybacterium</taxon>
    </lineage>
</organism>